<reference evidence="6" key="1">
    <citation type="submission" date="2017-09" db="EMBL/GenBank/DDBJ databases">
        <title>Depth-based differentiation of microbial function through sediment-hosted aquifers and enrichment of novel symbionts in the deep terrestrial subsurface.</title>
        <authorList>
            <person name="Probst A.J."/>
            <person name="Ladd B."/>
            <person name="Jarett J.K."/>
            <person name="Geller-Mcgrath D.E."/>
            <person name="Sieber C.M.K."/>
            <person name="Emerson J.B."/>
            <person name="Anantharaman K."/>
            <person name="Thomas B.C."/>
            <person name="Malmstrom R."/>
            <person name="Stieglmeier M."/>
            <person name="Klingl A."/>
            <person name="Woyke T."/>
            <person name="Ryan C.M."/>
            <person name="Banfield J.F."/>
        </authorList>
    </citation>
    <scope>NUCLEOTIDE SEQUENCE [LARGE SCALE GENOMIC DNA]</scope>
</reference>
<dbReference type="InterPro" id="IPR037257">
    <property type="entry name" value="T2SS_E_N_sf"/>
</dbReference>
<dbReference type="Pfam" id="PF05157">
    <property type="entry name" value="MshEN"/>
    <property type="match status" value="1"/>
</dbReference>
<evidence type="ECO:0000256" key="1">
    <source>
        <dbReference type="ARBA" id="ARBA00006611"/>
    </source>
</evidence>
<dbReference type="SUPFAM" id="SSF52540">
    <property type="entry name" value="P-loop containing nucleoside triphosphate hydrolases"/>
    <property type="match status" value="1"/>
</dbReference>
<sequence length="569" mass="63546">MPKKLFGETLIEKKVITQEQLNAALESSKKQGGTLGQALVKLDFVKEEVMSRELSEFYGIPYLKLSDYEVDSVVLSIIPEELVRKYQVLPLDRVGKTITVAIADFNNVNALDELRAVTGCQIIPLAASGTEIIAAIEKYYKKVSLEDALKDMTAEEQTLEISKTEEDHVQVTELQAAAEDAPAVQLVNYYIMQAIEDGASDLHIEPYEDELRIRVRIDGTLYEVQPQAPKRMHRGMVSLIKINSNLDIAESRLAQDGRMRVHHKGKNRFIDLRVSTLPTIFGEKVVMRVLDKTILGYDFRQLGVEAEDLDKFEQGMDIPYGMILLTGPTSSGKTTTMYTMLNQLNSIKENLITVEDPVEYQIYGINQMQINPDIGLTWDVGLRAILRQDPDTIMIGEIRDFDSIEMAIKSALTGHLVLSTIHTNSACATISRLINMGAEPFLITASLTMVVSQRLIRSVCPQCKEEFKPTQEILEKAGIKAAEAKNITFFRGTGCDFCRKSGYKGRSALYEVLLLSRKLKELILEGATPTVLEEAAQKEGFRTLHEVALLKAKRGVTTLEEAMSLTMGD</sequence>
<evidence type="ECO:0000259" key="4">
    <source>
        <dbReference type="PROSITE" id="PS00662"/>
    </source>
</evidence>
<proteinExistence type="inferred from homology"/>
<name>A0A2M7S596_9BACT</name>
<dbReference type="GO" id="GO:0005524">
    <property type="term" value="F:ATP binding"/>
    <property type="evidence" value="ECO:0007669"/>
    <property type="project" value="UniProtKB-KW"/>
</dbReference>
<keyword evidence="2" id="KW-0547">Nucleotide-binding</keyword>
<dbReference type="EMBL" id="PFMR01000310">
    <property type="protein sequence ID" value="PIZ14731.1"/>
    <property type="molecule type" value="Genomic_DNA"/>
</dbReference>
<dbReference type="Gene3D" id="3.40.50.300">
    <property type="entry name" value="P-loop containing nucleotide triphosphate hydrolases"/>
    <property type="match status" value="1"/>
</dbReference>
<dbReference type="PANTHER" id="PTHR30258">
    <property type="entry name" value="TYPE II SECRETION SYSTEM PROTEIN GSPE-RELATED"/>
    <property type="match status" value="1"/>
</dbReference>
<protein>
    <submittedName>
        <fullName evidence="5">Type II secretion system protein GspE</fullName>
    </submittedName>
</protein>
<dbReference type="Gene3D" id="3.30.450.90">
    <property type="match status" value="1"/>
</dbReference>
<dbReference type="FunFam" id="3.30.300.160:FF:000002">
    <property type="entry name" value="Type II secretion system protein E"/>
    <property type="match status" value="1"/>
</dbReference>
<feature type="domain" description="Bacterial type II secretion system protein E" evidence="4">
    <location>
        <begin position="386"/>
        <end position="400"/>
    </location>
</feature>
<dbReference type="GO" id="GO:0016887">
    <property type="term" value="F:ATP hydrolysis activity"/>
    <property type="evidence" value="ECO:0007669"/>
    <property type="project" value="TreeGrafter"/>
</dbReference>
<dbReference type="PANTHER" id="PTHR30258:SF1">
    <property type="entry name" value="PROTEIN TRANSPORT PROTEIN HOFB HOMOLOG"/>
    <property type="match status" value="1"/>
</dbReference>
<dbReference type="InterPro" id="IPR007831">
    <property type="entry name" value="T2SS_GspE_N"/>
</dbReference>
<accession>A0A2M7S596</accession>
<evidence type="ECO:0000313" key="6">
    <source>
        <dbReference type="Proteomes" id="UP000229307"/>
    </source>
</evidence>
<dbReference type="Pfam" id="PF00437">
    <property type="entry name" value="T2SSE"/>
    <property type="match status" value="1"/>
</dbReference>
<dbReference type="GO" id="GO:0005886">
    <property type="term" value="C:plasma membrane"/>
    <property type="evidence" value="ECO:0007669"/>
    <property type="project" value="TreeGrafter"/>
</dbReference>
<dbReference type="PROSITE" id="PS00662">
    <property type="entry name" value="T2SP_E"/>
    <property type="match status" value="1"/>
</dbReference>
<dbReference type="CDD" id="cd01129">
    <property type="entry name" value="PulE-GspE-like"/>
    <property type="match status" value="1"/>
</dbReference>
<dbReference type="InterPro" id="IPR027417">
    <property type="entry name" value="P-loop_NTPase"/>
</dbReference>
<comment type="caution">
    <text evidence="5">The sequence shown here is derived from an EMBL/GenBank/DDBJ whole genome shotgun (WGS) entry which is preliminary data.</text>
</comment>
<gene>
    <name evidence="5" type="ORF">COY52_11210</name>
</gene>
<dbReference type="SUPFAM" id="SSF160246">
    <property type="entry name" value="EspE N-terminal domain-like"/>
    <property type="match status" value="1"/>
</dbReference>
<organism evidence="5 6">
    <name type="scientific">Candidatus Desantisbacteria bacterium CG_4_10_14_0_8_um_filter_48_22</name>
    <dbReference type="NCBI Taxonomy" id="1974543"/>
    <lineage>
        <taxon>Bacteria</taxon>
        <taxon>Candidatus Desantisiibacteriota</taxon>
    </lineage>
</organism>
<evidence type="ECO:0000256" key="3">
    <source>
        <dbReference type="ARBA" id="ARBA00022840"/>
    </source>
</evidence>
<dbReference type="Gene3D" id="3.30.300.160">
    <property type="entry name" value="Type II secretion system, protein E, N-terminal domain"/>
    <property type="match status" value="1"/>
</dbReference>
<dbReference type="InterPro" id="IPR001482">
    <property type="entry name" value="T2SS/T4SS_dom"/>
</dbReference>
<comment type="similarity">
    <text evidence="1">Belongs to the GSP E family.</text>
</comment>
<dbReference type="AlphaFoldDB" id="A0A2M7S596"/>
<evidence type="ECO:0000313" key="5">
    <source>
        <dbReference type="EMBL" id="PIZ14731.1"/>
    </source>
</evidence>
<evidence type="ECO:0000256" key="2">
    <source>
        <dbReference type="ARBA" id="ARBA00022741"/>
    </source>
</evidence>
<dbReference type="Proteomes" id="UP000229307">
    <property type="component" value="Unassembled WGS sequence"/>
</dbReference>
<keyword evidence="3" id="KW-0067">ATP-binding</keyword>
<dbReference type="FunFam" id="3.40.50.300:FF:000398">
    <property type="entry name" value="Type IV pilus assembly ATPase PilB"/>
    <property type="match status" value="1"/>
</dbReference>